<evidence type="ECO:0000313" key="1">
    <source>
        <dbReference type="EMBL" id="ETI52525.1"/>
    </source>
</evidence>
<organism evidence="1 2">
    <name type="scientific">Phytophthora nicotianae P1569</name>
    <dbReference type="NCBI Taxonomy" id="1317065"/>
    <lineage>
        <taxon>Eukaryota</taxon>
        <taxon>Sar</taxon>
        <taxon>Stramenopiles</taxon>
        <taxon>Oomycota</taxon>
        <taxon>Peronosporomycetes</taxon>
        <taxon>Peronosporales</taxon>
        <taxon>Peronosporaceae</taxon>
        <taxon>Phytophthora</taxon>
    </lineage>
</organism>
<evidence type="ECO:0000313" key="2">
    <source>
        <dbReference type="Proteomes" id="UP000018721"/>
    </source>
</evidence>
<dbReference type="Proteomes" id="UP000018721">
    <property type="component" value="Unassembled WGS sequence"/>
</dbReference>
<dbReference type="HOGENOM" id="CLU_1681409_0_0_1"/>
<dbReference type="AlphaFoldDB" id="V9FM14"/>
<proteinExistence type="predicted"/>
<sequence length="157" mass="17497">MPTTAAGLENSYRIRGCNSVQYSTVQFCVCSISSSLKTLQGGLVRLWWIRPPPGPPPSQKLVTASELLKLDENQRTESKLAVEMVQYRGLVMFSAAGTAHKVNLRRATRQREANHVHWLPPVARSHPRVHIQIGNPTSAETTQRQLVCNTLKSPMAR</sequence>
<keyword evidence="2" id="KW-1185">Reference proteome</keyword>
<reference evidence="1 2" key="1">
    <citation type="submission" date="2013-11" db="EMBL/GenBank/DDBJ databases">
        <title>The Genome Sequence of Phytophthora parasitica P1569.</title>
        <authorList>
            <consortium name="The Broad Institute Genomics Platform"/>
            <person name="Russ C."/>
            <person name="Tyler B."/>
            <person name="Panabieres F."/>
            <person name="Shan W."/>
            <person name="Tripathy S."/>
            <person name="Grunwald N."/>
            <person name="Machado M."/>
            <person name="Johnson C.S."/>
            <person name="Arredondo F."/>
            <person name="Hong C."/>
            <person name="Coffey M."/>
            <person name="Young S.K."/>
            <person name="Zeng Q."/>
            <person name="Gargeya S."/>
            <person name="Fitzgerald M."/>
            <person name="Abouelleil A."/>
            <person name="Alvarado L."/>
            <person name="Chapman S.B."/>
            <person name="Gainer-Dewar J."/>
            <person name="Goldberg J."/>
            <person name="Griggs A."/>
            <person name="Gujja S."/>
            <person name="Hansen M."/>
            <person name="Howarth C."/>
            <person name="Imamovic A."/>
            <person name="Ireland A."/>
            <person name="Larimer J."/>
            <person name="McCowan C."/>
            <person name="Murphy C."/>
            <person name="Pearson M."/>
            <person name="Poon T.W."/>
            <person name="Priest M."/>
            <person name="Roberts A."/>
            <person name="Saif S."/>
            <person name="Shea T."/>
            <person name="Sykes S."/>
            <person name="Wortman J."/>
            <person name="Nusbaum C."/>
            <person name="Birren B."/>
        </authorList>
    </citation>
    <scope>NUCLEOTIDE SEQUENCE [LARGE SCALE GENOMIC DNA]</scope>
    <source>
        <strain evidence="1 2">P1569</strain>
    </source>
</reference>
<dbReference type="EMBL" id="ANIZ01000779">
    <property type="protein sequence ID" value="ETI52525.1"/>
    <property type="molecule type" value="Genomic_DNA"/>
</dbReference>
<comment type="caution">
    <text evidence="1">The sequence shown here is derived from an EMBL/GenBank/DDBJ whole genome shotgun (WGS) entry which is preliminary data.</text>
</comment>
<accession>V9FM14</accession>
<gene>
    <name evidence="1" type="ORF">F443_04300</name>
</gene>
<name>V9FM14_PHYNI</name>
<protein>
    <submittedName>
        <fullName evidence="1">Uncharacterized protein</fullName>
    </submittedName>
</protein>